<evidence type="ECO:0000256" key="3">
    <source>
        <dbReference type="SAM" id="MobiDB-lite"/>
    </source>
</evidence>
<accession>A0A6G4WIH9</accession>
<comment type="similarity">
    <text evidence="2">Belongs to the virb1 family.</text>
</comment>
<dbReference type="Gene3D" id="1.10.530.10">
    <property type="match status" value="1"/>
</dbReference>
<proteinExistence type="inferred from homology"/>
<gene>
    <name evidence="5" type="ORF">G6N73_25325</name>
</gene>
<comment type="similarity">
    <text evidence="1">Belongs to the transglycosylase Slt family.</text>
</comment>
<keyword evidence="6" id="KW-1185">Reference proteome</keyword>
<reference evidence="5 6" key="1">
    <citation type="submission" date="2020-02" db="EMBL/GenBank/DDBJ databases">
        <title>Genome sequence of strain CCNWXJ40-4.</title>
        <authorList>
            <person name="Gao J."/>
            <person name="Sun J."/>
        </authorList>
    </citation>
    <scope>NUCLEOTIDE SEQUENCE [LARGE SCALE GENOMIC DNA]</scope>
    <source>
        <strain evidence="5 6">CCNWXJ 40-4</strain>
    </source>
</reference>
<dbReference type="SUPFAM" id="SSF53955">
    <property type="entry name" value="Lysozyme-like"/>
    <property type="match status" value="1"/>
</dbReference>
<evidence type="ECO:0000313" key="6">
    <source>
        <dbReference type="Proteomes" id="UP001642900"/>
    </source>
</evidence>
<organism evidence="5 6">
    <name type="scientific">Allomesorhizobium camelthorni</name>
    <dbReference type="NCBI Taxonomy" id="475069"/>
    <lineage>
        <taxon>Bacteria</taxon>
        <taxon>Pseudomonadati</taxon>
        <taxon>Pseudomonadota</taxon>
        <taxon>Alphaproteobacteria</taxon>
        <taxon>Hyphomicrobiales</taxon>
        <taxon>Phyllobacteriaceae</taxon>
        <taxon>Allomesorhizobium</taxon>
    </lineage>
</organism>
<evidence type="ECO:0000256" key="1">
    <source>
        <dbReference type="ARBA" id="ARBA00007734"/>
    </source>
</evidence>
<dbReference type="Proteomes" id="UP001642900">
    <property type="component" value="Unassembled WGS sequence"/>
</dbReference>
<dbReference type="AlphaFoldDB" id="A0A6G4WIH9"/>
<evidence type="ECO:0000256" key="2">
    <source>
        <dbReference type="ARBA" id="ARBA00009387"/>
    </source>
</evidence>
<evidence type="ECO:0000313" key="5">
    <source>
        <dbReference type="EMBL" id="NGO54414.1"/>
    </source>
</evidence>
<feature type="domain" description="Transglycosylase SLT" evidence="4">
    <location>
        <begin position="168"/>
        <end position="260"/>
    </location>
</feature>
<dbReference type="CDD" id="cd00254">
    <property type="entry name" value="LT-like"/>
    <property type="match status" value="1"/>
</dbReference>
<dbReference type="EMBL" id="JAAKZF010000052">
    <property type="protein sequence ID" value="NGO54414.1"/>
    <property type="molecule type" value="Genomic_DNA"/>
</dbReference>
<dbReference type="Pfam" id="PF01464">
    <property type="entry name" value="SLT"/>
    <property type="match status" value="1"/>
</dbReference>
<protein>
    <submittedName>
        <fullName evidence="5">Lytic transglycosylase domain-containing protein</fullName>
    </submittedName>
</protein>
<name>A0A6G4WIH9_9HYPH</name>
<feature type="region of interest" description="Disordered" evidence="3">
    <location>
        <begin position="22"/>
        <end position="54"/>
    </location>
</feature>
<evidence type="ECO:0000259" key="4">
    <source>
        <dbReference type="Pfam" id="PF01464"/>
    </source>
</evidence>
<dbReference type="PANTHER" id="PTHR37423">
    <property type="entry name" value="SOLUBLE LYTIC MUREIN TRANSGLYCOSYLASE-RELATED"/>
    <property type="match status" value="1"/>
</dbReference>
<sequence length="282" mass="30948">MSAAVCLLASLLSCPYPDTGARLQPSTEHTQSIKRERLGKPPTPIVARFGPDERFGPADPQIPIPFIFSKVDEIQKLEYQEPRDEKREEIKVSVDKPRPKPKTRTKIILETTQTKTVKTAYTEPSPLEEQWRVSSLFGIGNAANPTLSQSVPRVSGIEMAKPGYQEVIRAAKIHQVPVDLALRVAKQESRGNCGAKSSAGALGVMQVMPGTGAKHGYSTKQLTNCRAGAEAGVKELKHLLRLSGGDVKQTLTGYNCGEKCMFGRRKKLPLETVNYIQVVTRN</sequence>
<comment type="caution">
    <text evidence="5">The sequence shown here is derived from an EMBL/GenBank/DDBJ whole genome shotgun (WGS) entry which is preliminary data.</text>
</comment>
<dbReference type="InterPro" id="IPR023346">
    <property type="entry name" value="Lysozyme-like_dom_sf"/>
</dbReference>
<dbReference type="RefSeq" id="WP_165032713.1">
    <property type="nucleotide sequence ID" value="NZ_JAAKZF010000052.1"/>
</dbReference>
<dbReference type="PANTHER" id="PTHR37423:SF2">
    <property type="entry name" value="MEMBRANE-BOUND LYTIC MUREIN TRANSGLYCOSYLASE C"/>
    <property type="match status" value="1"/>
</dbReference>
<dbReference type="InterPro" id="IPR008258">
    <property type="entry name" value="Transglycosylase_SLT_dom_1"/>
</dbReference>